<protein>
    <submittedName>
        <fullName evidence="1">Uncharacterized protein</fullName>
    </submittedName>
</protein>
<evidence type="ECO:0000313" key="1">
    <source>
        <dbReference type="EMBL" id="OIQ65125.1"/>
    </source>
</evidence>
<dbReference type="EMBL" id="MLJW01007573">
    <property type="protein sequence ID" value="OIQ65125.1"/>
    <property type="molecule type" value="Genomic_DNA"/>
</dbReference>
<accession>A0A1J5PNH6</accession>
<gene>
    <name evidence="1" type="ORF">GALL_533180</name>
</gene>
<sequence>MIEQPEILQYDSDPLAQIGDFILAEQRDVMTEQVDQAAGRPQRQKQQLQKRGFARARWTGEELEGMGGNLEIEIAQNLRAKPVTQSDIFEPNQVQLRSMRGATGSLKPVAPSRRGREPNKVVLLRLWFPIR</sequence>
<name>A0A1J5PNH6_9ZZZZ</name>
<reference evidence="1" key="1">
    <citation type="submission" date="2016-10" db="EMBL/GenBank/DDBJ databases">
        <title>Sequence of Gallionella enrichment culture.</title>
        <authorList>
            <person name="Poehlein A."/>
            <person name="Muehling M."/>
            <person name="Daniel R."/>
        </authorList>
    </citation>
    <scope>NUCLEOTIDE SEQUENCE</scope>
</reference>
<dbReference type="AlphaFoldDB" id="A0A1J5PNH6"/>
<proteinExistence type="predicted"/>
<comment type="caution">
    <text evidence="1">The sequence shown here is derived from an EMBL/GenBank/DDBJ whole genome shotgun (WGS) entry which is preliminary data.</text>
</comment>
<organism evidence="1">
    <name type="scientific">mine drainage metagenome</name>
    <dbReference type="NCBI Taxonomy" id="410659"/>
    <lineage>
        <taxon>unclassified sequences</taxon>
        <taxon>metagenomes</taxon>
        <taxon>ecological metagenomes</taxon>
    </lineage>
</organism>